<reference evidence="2 3" key="1">
    <citation type="submission" date="2020-02" db="EMBL/GenBank/DDBJ databases">
        <authorList>
            <person name="Brisse S."/>
        </authorList>
    </citation>
    <scope>NUCLEOTIDE SEQUENCE [LARGE SCALE GENOMIC DNA]</scope>
    <source>
        <strain evidence="2">CIP107547</strain>
    </source>
</reference>
<evidence type="ECO:0000313" key="2">
    <source>
        <dbReference type="EMBL" id="CAB0591526.1"/>
    </source>
</evidence>
<proteinExistence type="predicted"/>
<sequence length="44" mass="4880">MFEAKKLNDQAVLDQKAAEECAADEAAKKEENSEGSSNSKFFNR</sequence>
<comment type="caution">
    <text evidence="2">The sequence shown here is derived from an EMBL/GenBank/DDBJ whole genome shotgun (WGS) entry which is preliminary data.</text>
</comment>
<gene>
    <name evidence="2" type="ORF">CIP107547_00778</name>
</gene>
<feature type="compositionally biased region" description="Low complexity" evidence="1">
    <location>
        <begin position="34"/>
        <end position="44"/>
    </location>
</feature>
<accession>A0A6J4WET8</accession>
<dbReference type="AlphaFoldDB" id="A0A6J4WET8"/>
<evidence type="ECO:0000256" key="1">
    <source>
        <dbReference type="SAM" id="MobiDB-lite"/>
    </source>
</evidence>
<feature type="region of interest" description="Disordered" evidence="1">
    <location>
        <begin position="23"/>
        <end position="44"/>
    </location>
</feature>
<dbReference type="Proteomes" id="UP000480222">
    <property type="component" value="Unassembled WGS sequence"/>
</dbReference>
<evidence type="ECO:0000313" key="3">
    <source>
        <dbReference type="Proteomes" id="UP000480222"/>
    </source>
</evidence>
<dbReference type="RefSeq" id="WP_256886657.1">
    <property type="nucleotide sequence ID" value="NZ_CAJDXI010000003.1"/>
</dbReference>
<protein>
    <submittedName>
        <fullName evidence="2">Uncharacterized protein</fullName>
    </submittedName>
</protein>
<dbReference type="EMBL" id="CADDAV010000010">
    <property type="protein sequence ID" value="CAB0591526.1"/>
    <property type="molecule type" value="Genomic_DNA"/>
</dbReference>
<organism evidence="2 3">
    <name type="scientific">Corynebacterium diphtheriae</name>
    <dbReference type="NCBI Taxonomy" id="1717"/>
    <lineage>
        <taxon>Bacteria</taxon>
        <taxon>Bacillati</taxon>
        <taxon>Actinomycetota</taxon>
        <taxon>Actinomycetes</taxon>
        <taxon>Mycobacteriales</taxon>
        <taxon>Corynebacteriaceae</taxon>
        <taxon>Corynebacterium</taxon>
    </lineage>
</organism>
<name>A0A6J4WET8_CORDP</name>